<dbReference type="PANTHER" id="PTHR43283:SF17">
    <property type="entry name" value="(LOVD), PUTATIVE (AFU_ORTHOLOGUE AFUA_5G00920)-RELATED"/>
    <property type="match status" value="1"/>
</dbReference>
<dbReference type="STRING" id="857340.A0A086T8E9"/>
<feature type="domain" description="Beta-lactamase-related" evidence="3">
    <location>
        <begin position="10"/>
        <end position="370"/>
    </location>
</feature>
<reference evidence="5" key="1">
    <citation type="journal article" date="2014" name="Genome Announc.">
        <title>Genome sequence and annotation of Acremonium chrysogenum, producer of the beta-lactam antibiotic cephalosporin C.</title>
        <authorList>
            <person name="Terfehr D."/>
            <person name="Dahlmann T.A."/>
            <person name="Specht T."/>
            <person name="Zadra I."/>
            <person name="Kuernsteiner H."/>
            <person name="Kueck U."/>
        </authorList>
    </citation>
    <scope>NUCLEOTIDE SEQUENCE [LARGE SCALE GENOMIC DNA]</scope>
    <source>
        <strain evidence="5">ATCC 11550 / CBS 779.69 / DSM 880 / IAM 14645 / JCM 23072 / IMI 49137</strain>
    </source>
</reference>
<proteinExistence type="inferred from homology"/>
<dbReference type="InterPro" id="IPR001466">
    <property type="entry name" value="Beta-lactam-related"/>
</dbReference>
<name>A0A086T8E9_HAPC1</name>
<dbReference type="HOGENOM" id="CLU_020027_11_1_1"/>
<sequence length="409" mass="44305">MAQSDIEANVQAAIKDGIASGAVLCATDSKGNFRYQRALGERTLLSGERRPAQLDDVLFLASGTKLLTTIAALQCVEDGLLSLKGDLSTVAPDLAVKKVLIGFSEDGKTPLLEPQARPITLEMLLTHSAGLAYDFLNPTMARWRAEFGDKELDEKEDRTVEDVFYYPLSFQPGTSWMYGSGLDWAGRIVERATGKTLGECVRERIFAPLGIEDGSFFPVTDQDLRARLVNLNPDDPDAQGKAVLGGDADINKRCKGAFGGHGFFMTGGDYIKILRSLLANDGKILKPETVDDMLENHLSPEAAAGHRGMLAGPGGSFFRGDIPPETEVGHGLGGILTLSGVEGHHGERTLSWGGGLTFTWFVDRTNDLCATGAILAALPMDVGAVTELKQNFREDMYRKRADWKRGQKL</sequence>
<organism evidence="4 5">
    <name type="scientific">Hapsidospora chrysogenum (strain ATCC 11550 / CBS 779.69 / DSM 880 / IAM 14645 / JCM 23072 / IMI 49137)</name>
    <name type="common">Acremonium chrysogenum</name>
    <dbReference type="NCBI Taxonomy" id="857340"/>
    <lineage>
        <taxon>Eukaryota</taxon>
        <taxon>Fungi</taxon>
        <taxon>Dikarya</taxon>
        <taxon>Ascomycota</taxon>
        <taxon>Pezizomycotina</taxon>
        <taxon>Sordariomycetes</taxon>
        <taxon>Hypocreomycetidae</taxon>
        <taxon>Hypocreales</taxon>
        <taxon>Bionectriaceae</taxon>
        <taxon>Hapsidospora</taxon>
    </lineage>
</organism>
<dbReference type="SUPFAM" id="SSF56601">
    <property type="entry name" value="beta-lactamase/transpeptidase-like"/>
    <property type="match status" value="1"/>
</dbReference>
<comment type="caution">
    <text evidence="4">The sequence shown here is derived from an EMBL/GenBank/DDBJ whole genome shotgun (WGS) entry which is preliminary data.</text>
</comment>
<evidence type="ECO:0000256" key="1">
    <source>
        <dbReference type="ARBA" id="ARBA00009009"/>
    </source>
</evidence>
<gene>
    <name evidence="4" type="ORF">ACRE_034960</name>
</gene>
<dbReference type="Gene3D" id="3.40.710.10">
    <property type="entry name" value="DD-peptidase/beta-lactamase superfamily"/>
    <property type="match status" value="1"/>
</dbReference>
<dbReference type="InterPro" id="IPR012338">
    <property type="entry name" value="Beta-lactam/transpept-like"/>
</dbReference>
<protein>
    <recommendedName>
        <fullName evidence="3">Beta-lactamase-related domain-containing protein</fullName>
    </recommendedName>
</protein>
<dbReference type="PANTHER" id="PTHR43283">
    <property type="entry name" value="BETA-LACTAMASE-RELATED"/>
    <property type="match status" value="1"/>
</dbReference>
<dbReference type="Proteomes" id="UP000029964">
    <property type="component" value="Unassembled WGS sequence"/>
</dbReference>
<dbReference type="InterPro" id="IPR050789">
    <property type="entry name" value="Diverse_Enzym_Activities"/>
</dbReference>
<dbReference type="Pfam" id="PF00144">
    <property type="entry name" value="Beta-lactamase"/>
    <property type="match status" value="1"/>
</dbReference>
<dbReference type="OrthoDB" id="428260at2759"/>
<evidence type="ECO:0000259" key="3">
    <source>
        <dbReference type="Pfam" id="PF00144"/>
    </source>
</evidence>
<accession>A0A086T8E9</accession>
<evidence type="ECO:0000313" key="5">
    <source>
        <dbReference type="Proteomes" id="UP000029964"/>
    </source>
</evidence>
<dbReference type="GO" id="GO:0016787">
    <property type="term" value="F:hydrolase activity"/>
    <property type="evidence" value="ECO:0007669"/>
    <property type="project" value="UniProtKB-KW"/>
</dbReference>
<evidence type="ECO:0000313" key="4">
    <source>
        <dbReference type="EMBL" id="KFH45631.1"/>
    </source>
</evidence>
<dbReference type="AlphaFoldDB" id="A0A086T8E9"/>
<dbReference type="EMBL" id="JPKY01000029">
    <property type="protein sequence ID" value="KFH45631.1"/>
    <property type="molecule type" value="Genomic_DNA"/>
</dbReference>
<evidence type="ECO:0000256" key="2">
    <source>
        <dbReference type="ARBA" id="ARBA00022801"/>
    </source>
</evidence>
<keyword evidence="5" id="KW-1185">Reference proteome</keyword>
<keyword evidence="2" id="KW-0378">Hydrolase</keyword>
<comment type="similarity">
    <text evidence="1">Belongs to the class-A beta-lactamase family.</text>
</comment>